<feature type="region of interest" description="Disordered" evidence="1">
    <location>
        <begin position="1"/>
        <end position="29"/>
    </location>
</feature>
<sequence length="29" mass="3386">MHIYEMTSMELSQETQRRISRAASSSHAF</sequence>
<name>A0A0E9QXV0_ANGAN</name>
<reference evidence="2" key="2">
    <citation type="journal article" date="2015" name="Fish Shellfish Immunol.">
        <title>Early steps in the European eel (Anguilla anguilla)-Vibrio vulnificus interaction in the gills: Role of the RtxA13 toxin.</title>
        <authorList>
            <person name="Callol A."/>
            <person name="Pajuelo D."/>
            <person name="Ebbesson L."/>
            <person name="Teles M."/>
            <person name="MacKenzie S."/>
            <person name="Amaro C."/>
        </authorList>
    </citation>
    <scope>NUCLEOTIDE SEQUENCE</scope>
</reference>
<evidence type="ECO:0000256" key="1">
    <source>
        <dbReference type="SAM" id="MobiDB-lite"/>
    </source>
</evidence>
<dbReference type="EMBL" id="GBXM01087659">
    <property type="protein sequence ID" value="JAH20918.1"/>
    <property type="molecule type" value="Transcribed_RNA"/>
</dbReference>
<protein>
    <submittedName>
        <fullName evidence="2">Uncharacterized protein</fullName>
    </submittedName>
</protein>
<reference evidence="2" key="1">
    <citation type="submission" date="2014-11" db="EMBL/GenBank/DDBJ databases">
        <authorList>
            <person name="Amaro Gonzalez C."/>
        </authorList>
    </citation>
    <scope>NUCLEOTIDE SEQUENCE</scope>
</reference>
<proteinExistence type="predicted"/>
<organism evidence="2">
    <name type="scientific">Anguilla anguilla</name>
    <name type="common">European freshwater eel</name>
    <name type="synonym">Muraena anguilla</name>
    <dbReference type="NCBI Taxonomy" id="7936"/>
    <lineage>
        <taxon>Eukaryota</taxon>
        <taxon>Metazoa</taxon>
        <taxon>Chordata</taxon>
        <taxon>Craniata</taxon>
        <taxon>Vertebrata</taxon>
        <taxon>Euteleostomi</taxon>
        <taxon>Actinopterygii</taxon>
        <taxon>Neopterygii</taxon>
        <taxon>Teleostei</taxon>
        <taxon>Anguilliformes</taxon>
        <taxon>Anguillidae</taxon>
        <taxon>Anguilla</taxon>
    </lineage>
</organism>
<accession>A0A0E9QXV0</accession>
<evidence type="ECO:0000313" key="2">
    <source>
        <dbReference type="EMBL" id="JAH20918.1"/>
    </source>
</evidence>
<dbReference type="AlphaFoldDB" id="A0A0E9QXV0"/>